<reference evidence="3 4" key="1">
    <citation type="journal article" date="2010" name="Nature">
        <title>The Ectocarpus genome and the independent evolution of multicellularity in brown algae.</title>
        <authorList>
            <person name="Cock J.M."/>
            <person name="Sterck L."/>
            <person name="Rouze P."/>
            <person name="Scornet D."/>
            <person name="Allen A.E."/>
            <person name="Amoutzias G."/>
            <person name="Anthouard V."/>
            <person name="Artiguenave F."/>
            <person name="Aury J.M."/>
            <person name="Badger J.H."/>
            <person name="Beszteri B."/>
            <person name="Billiau K."/>
            <person name="Bonnet E."/>
            <person name="Bothwell J.H."/>
            <person name="Bowler C."/>
            <person name="Boyen C."/>
            <person name="Brownlee C."/>
            <person name="Carrano C.J."/>
            <person name="Charrier B."/>
            <person name="Cho G.Y."/>
            <person name="Coelho S.M."/>
            <person name="Collen J."/>
            <person name="Corre E."/>
            <person name="Da Silva C."/>
            <person name="Delage L."/>
            <person name="Delaroque N."/>
            <person name="Dittami S.M."/>
            <person name="Doulbeau S."/>
            <person name="Elias M."/>
            <person name="Farnham G."/>
            <person name="Gachon C.M."/>
            <person name="Gschloessl B."/>
            <person name="Heesch S."/>
            <person name="Jabbari K."/>
            <person name="Jubin C."/>
            <person name="Kawai H."/>
            <person name="Kimura K."/>
            <person name="Kloareg B."/>
            <person name="Kupper F.C."/>
            <person name="Lang D."/>
            <person name="Le Bail A."/>
            <person name="Leblanc C."/>
            <person name="Lerouge P."/>
            <person name="Lohr M."/>
            <person name="Lopez P.J."/>
            <person name="Martens C."/>
            <person name="Maumus F."/>
            <person name="Michel G."/>
            <person name="Miranda-Saavedra D."/>
            <person name="Morales J."/>
            <person name="Moreau H."/>
            <person name="Motomura T."/>
            <person name="Nagasato C."/>
            <person name="Napoli C.A."/>
            <person name="Nelson D.R."/>
            <person name="Nyvall-Collen P."/>
            <person name="Peters A.F."/>
            <person name="Pommier C."/>
            <person name="Potin P."/>
            <person name="Poulain J."/>
            <person name="Quesneville H."/>
            <person name="Read B."/>
            <person name="Rensing S.A."/>
            <person name="Ritter A."/>
            <person name="Rousvoal S."/>
            <person name="Samanta M."/>
            <person name="Samson G."/>
            <person name="Schroeder D.C."/>
            <person name="Segurens B."/>
            <person name="Strittmatter M."/>
            <person name="Tonon T."/>
            <person name="Tregear J.W."/>
            <person name="Valentin K."/>
            <person name="von Dassow P."/>
            <person name="Yamagishi T."/>
            <person name="Van de Peer Y."/>
            <person name="Wincker P."/>
        </authorList>
    </citation>
    <scope>NUCLEOTIDE SEQUENCE [LARGE SCALE GENOMIC DNA]</scope>
    <source>
        <strain evidence="4">Ec32 / CCAP1310/4</strain>
    </source>
</reference>
<dbReference type="OrthoDB" id="66409at2759"/>
<dbReference type="InterPro" id="IPR037516">
    <property type="entry name" value="Tripartite_DENN"/>
</dbReference>
<dbReference type="STRING" id="2880.D7G403"/>
<dbReference type="GO" id="GO:0051666">
    <property type="term" value="P:actin cortical patch localization"/>
    <property type="evidence" value="ECO:0007669"/>
    <property type="project" value="TreeGrafter"/>
</dbReference>
<dbReference type="eggNOG" id="ENOG502QQUZ">
    <property type="taxonomic scope" value="Eukaryota"/>
</dbReference>
<evidence type="ECO:0000256" key="1">
    <source>
        <dbReference type="SAM" id="MobiDB-lite"/>
    </source>
</evidence>
<evidence type="ECO:0000313" key="4">
    <source>
        <dbReference type="Proteomes" id="UP000002630"/>
    </source>
</evidence>
<dbReference type="Pfam" id="PF08616">
    <property type="entry name" value="SPA"/>
    <property type="match status" value="1"/>
</dbReference>
<feature type="compositionally biased region" description="Basic and acidic residues" evidence="1">
    <location>
        <begin position="91"/>
        <end position="112"/>
    </location>
</feature>
<name>D7G403_ECTSI</name>
<dbReference type="EMBL" id="FN648752">
    <property type="protein sequence ID" value="CBJ27038.1"/>
    <property type="molecule type" value="Genomic_DNA"/>
</dbReference>
<feature type="compositionally biased region" description="Low complexity" evidence="1">
    <location>
        <begin position="606"/>
        <end position="624"/>
    </location>
</feature>
<accession>D7G403</accession>
<dbReference type="Proteomes" id="UP000002630">
    <property type="component" value="Linkage Group LG33"/>
</dbReference>
<feature type="domain" description="UDENN" evidence="2">
    <location>
        <begin position="35"/>
        <end position="473"/>
    </location>
</feature>
<sequence>MHTGNNNNIQRIGLSTVRHAYPSSVPGVSDDWFAEHMLPEGAHNHALDWTVMFLNRDKTALDEDWPAYFDCDEPAGSAEKGRSSAGGIDAVGDKSYEPRLARGGEGEGEGEEGRSFLHCINLVRKQDDPTVRRGAVVKAMCICSRYNYIEVFRPMLMIALEQYYQRQVPEVLESLFEALNSAHLAGAPRPTPWERALMRRGVADKHMGTVPVEHLAATWTYMMSFKYCGGTVQASIPLYAFPDETLSPSVTLLVNLFGQNVMAIYNAVLTGRRVIFVGYNHAAGDVCKIVLAACALVSPPIQGILHRAYPYASLSDLSFLETTSYVAGVTNPMFETHPEWWDVLCQLDLPNGSGTVITTEEMFSDGGGGLHRVKSGGVGGSMTNTNGEDKSKTGGKDAGLFFQGDANFATKLLAGVKGGKGESWARCEFHDYTQGLVDLVLDQHAGLHERLTSLSLDKTMIANEGRLRRLRISAGISERGVDPWARCRGPGGGAAACGRGVELRNCIRRIQLEKFVGEEVAAKAFELLSECLDTEAELQVLLGLLPESKRGAGLLALGLLSRSASTRRSTVVLFKKLESFESTRPAVLCMNDFFKLALSRQAQELESAPPETATSASAAGSAVVGLGGGGVPKRRSIRA</sequence>
<protein>
    <recommendedName>
        <fullName evidence="2">UDENN domain-containing protein</fullName>
    </recommendedName>
</protein>
<dbReference type="PANTHER" id="PTHR28245:SF1">
    <property type="entry name" value="ARF3-INTERACTING PROTEIN 1"/>
    <property type="match status" value="1"/>
</dbReference>
<dbReference type="AlphaFoldDB" id="D7G403"/>
<dbReference type="InParanoid" id="D7G403"/>
<organism evidence="3 4">
    <name type="scientific">Ectocarpus siliculosus</name>
    <name type="common">Brown alga</name>
    <name type="synonym">Conferva siliculosa</name>
    <dbReference type="NCBI Taxonomy" id="2880"/>
    <lineage>
        <taxon>Eukaryota</taxon>
        <taxon>Sar</taxon>
        <taxon>Stramenopiles</taxon>
        <taxon>Ochrophyta</taxon>
        <taxon>PX clade</taxon>
        <taxon>Phaeophyceae</taxon>
        <taxon>Ectocarpales</taxon>
        <taxon>Ectocarpaceae</taxon>
        <taxon>Ectocarpus</taxon>
    </lineage>
</organism>
<feature type="region of interest" description="Disordered" evidence="1">
    <location>
        <begin position="606"/>
        <end position="639"/>
    </location>
</feature>
<evidence type="ECO:0000313" key="3">
    <source>
        <dbReference type="EMBL" id="CBJ27038.1"/>
    </source>
</evidence>
<dbReference type="InterPro" id="IPR012860">
    <property type="entry name" value="Afi1_N"/>
</dbReference>
<keyword evidence="4" id="KW-1185">Reference proteome</keyword>
<dbReference type="EMBL" id="FN649758">
    <property type="protein sequence ID" value="CBJ27038.1"/>
    <property type="molecule type" value="Genomic_DNA"/>
</dbReference>
<dbReference type="OMA" id="GRHFWAQ"/>
<feature type="region of interest" description="Disordered" evidence="1">
    <location>
        <begin position="75"/>
        <end position="112"/>
    </location>
</feature>
<dbReference type="PROSITE" id="PS50211">
    <property type="entry name" value="DENN"/>
    <property type="match status" value="1"/>
</dbReference>
<proteinExistence type="predicted"/>
<dbReference type="GO" id="GO:0005886">
    <property type="term" value="C:plasma membrane"/>
    <property type="evidence" value="ECO:0007669"/>
    <property type="project" value="TreeGrafter"/>
</dbReference>
<dbReference type="InterPro" id="IPR052809">
    <property type="entry name" value="Actin_polarity_regulatory"/>
</dbReference>
<dbReference type="Pfam" id="PF07792">
    <property type="entry name" value="Afi1"/>
    <property type="match status" value="1"/>
</dbReference>
<gene>
    <name evidence="3" type="ORF">Esi_0054_0067</name>
</gene>
<dbReference type="PANTHER" id="PTHR28245">
    <property type="entry name" value="ARF3-INTERACTING PROTEIN 1"/>
    <property type="match status" value="1"/>
</dbReference>
<evidence type="ECO:0000259" key="2">
    <source>
        <dbReference type="PROSITE" id="PS50211"/>
    </source>
</evidence>